<dbReference type="Proteomes" id="UP000203229">
    <property type="component" value="Chromosome"/>
</dbReference>
<reference evidence="1 2" key="1">
    <citation type="submission" date="2017-07" db="EMBL/GenBank/DDBJ databases">
        <title>Complete genome sequence of Spiroplasma corruscae EC-1 (DSM 19793).</title>
        <authorList>
            <person name="Tsai Y.-M."/>
            <person name="Lo W.-S."/>
            <person name="Kuo C.-H."/>
        </authorList>
    </citation>
    <scope>NUCLEOTIDE SEQUENCE [LARGE SCALE GENOMIC DNA]</scope>
    <source>
        <strain evidence="1 2">EC-1</strain>
    </source>
</reference>
<dbReference type="RefSeq" id="WP_094048784.1">
    <property type="nucleotide sequence ID" value="NZ_CP022535.1"/>
</dbReference>
<proteinExistence type="predicted"/>
<dbReference type="AlphaFoldDB" id="A0A222EP06"/>
<dbReference type="KEGG" id="scou:SCORR_v1c04660"/>
<dbReference type="EMBL" id="CP022535">
    <property type="protein sequence ID" value="ASP28238.1"/>
    <property type="molecule type" value="Genomic_DNA"/>
</dbReference>
<organism evidence="1 2">
    <name type="scientific">Spiroplasma corruscae</name>
    <dbReference type="NCBI Taxonomy" id="216934"/>
    <lineage>
        <taxon>Bacteria</taxon>
        <taxon>Bacillati</taxon>
        <taxon>Mycoplasmatota</taxon>
        <taxon>Mollicutes</taxon>
        <taxon>Entomoplasmatales</taxon>
        <taxon>Spiroplasmataceae</taxon>
        <taxon>Spiroplasma</taxon>
    </lineage>
</organism>
<dbReference type="OrthoDB" id="391711at2"/>
<protein>
    <submittedName>
        <fullName evidence="1">Uncharacterized protein</fullName>
    </submittedName>
</protein>
<accession>A0A222EP06</accession>
<gene>
    <name evidence="1" type="ORF">SCORR_v1c04660</name>
</gene>
<evidence type="ECO:0000313" key="2">
    <source>
        <dbReference type="Proteomes" id="UP000203229"/>
    </source>
</evidence>
<name>A0A222EP06_9MOLU</name>
<evidence type="ECO:0000313" key="1">
    <source>
        <dbReference type="EMBL" id="ASP28238.1"/>
    </source>
</evidence>
<keyword evidence="2" id="KW-1185">Reference proteome</keyword>
<sequence length="282" mass="32338">MAFTIDQIKEYWSENWRHENVLGLSKLAALFPNELKQDGGQMNSIIKVPVMTEVETQQDFKQETGFVETNAHEKIVQMKLTENFTSYTKILPENIPGPNWAENKMIVIERQEAAKYDAFALKTICEGVKNFMEYEEVNEKNFISIFKKIEKEAKKHKFEVSNAIFLISPKIATIIANSKLNSLSYDLENTSIVINQILNKYYCVEADIDDYGYDIIALVPSAYVWASYVETPLQSGVYTQGPFYGQIFTVINKWYNGEVIMDEHILAFKNSKNTSPESKSAD</sequence>